<dbReference type="EMBL" id="OU895878">
    <property type="protein sequence ID" value="CAG9805781.1"/>
    <property type="molecule type" value="Genomic_DNA"/>
</dbReference>
<evidence type="ECO:0000313" key="3">
    <source>
        <dbReference type="EMBL" id="CAG9805781.1"/>
    </source>
</evidence>
<keyword evidence="1 2" id="KW-0732">Signal</keyword>
<feature type="signal peptide" evidence="2">
    <location>
        <begin position="1"/>
        <end position="25"/>
    </location>
</feature>
<evidence type="ECO:0000256" key="2">
    <source>
        <dbReference type="SAM" id="SignalP"/>
    </source>
</evidence>
<accession>A0A9N9S066</accession>
<evidence type="ECO:0000256" key="1">
    <source>
        <dbReference type="ARBA" id="ARBA00022729"/>
    </source>
</evidence>
<dbReference type="PANTHER" id="PTHR21112">
    <property type="entry name" value="CHEMOSENSORY PROTEIN A 29A-RELATED"/>
    <property type="match status" value="1"/>
</dbReference>
<name>A0A9N9S066_9DIPT</name>
<gene>
    <name evidence="3" type="ORF">CHIRRI_LOCUS8649</name>
</gene>
<organism evidence="3 4">
    <name type="scientific">Chironomus riparius</name>
    <dbReference type="NCBI Taxonomy" id="315576"/>
    <lineage>
        <taxon>Eukaryota</taxon>
        <taxon>Metazoa</taxon>
        <taxon>Ecdysozoa</taxon>
        <taxon>Arthropoda</taxon>
        <taxon>Hexapoda</taxon>
        <taxon>Insecta</taxon>
        <taxon>Pterygota</taxon>
        <taxon>Neoptera</taxon>
        <taxon>Endopterygota</taxon>
        <taxon>Diptera</taxon>
        <taxon>Nematocera</taxon>
        <taxon>Chironomoidea</taxon>
        <taxon>Chironomidae</taxon>
        <taxon>Chironominae</taxon>
        <taxon>Chironomus</taxon>
    </lineage>
</organism>
<sequence length="192" mass="21878">MTRNIAKFCWTVVFILFAVLDNVKSEENIKLNPKTKFFEVILDRVEVLYEDPKFFETHLRVKKVNKTRTLVGYADIRQAIGNDCDAELKTLKKQGGEYRYSPYKVSAIPLCEGLASDTYVYPEFAANSDFPLDIANNCPIPAGNYSMRGISFTLENVPTNVAQTGEYGCELIFSKNNETIAMYRIYGYVNFV</sequence>
<dbReference type="PANTHER" id="PTHR21112:SF0">
    <property type="entry name" value="CHEMOSENSORY PROTEIN A 29A-RELATED"/>
    <property type="match status" value="1"/>
</dbReference>
<evidence type="ECO:0000313" key="4">
    <source>
        <dbReference type="Proteomes" id="UP001153620"/>
    </source>
</evidence>
<dbReference type="OrthoDB" id="7925769at2759"/>
<dbReference type="InterPro" id="IPR036846">
    <property type="entry name" value="GM2-AP_sf"/>
</dbReference>
<reference evidence="3" key="1">
    <citation type="submission" date="2022-01" db="EMBL/GenBank/DDBJ databases">
        <authorList>
            <person name="King R."/>
        </authorList>
    </citation>
    <scope>NUCLEOTIDE SEQUENCE</scope>
</reference>
<reference evidence="3" key="2">
    <citation type="submission" date="2022-10" db="EMBL/GenBank/DDBJ databases">
        <authorList>
            <consortium name="ENA_rothamsted_submissions"/>
            <consortium name="culmorum"/>
            <person name="King R."/>
        </authorList>
    </citation>
    <scope>NUCLEOTIDE SEQUENCE</scope>
</reference>
<protein>
    <submittedName>
        <fullName evidence="3">Uncharacterized protein</fullName>
    </submittedName>
</protein>
<dbReference type="Proteomes" id="UP001153620">
    <property type="component" value="Chromosome 2"/>
</dbReference>
<feature type="chain" id="PRO_5040126837" evidence="2">
    <location>
        <begin position="26"/>
        <end position="192"/>
    </location>
</feature>
<dbReference type="Gene3D" id="2.70.220.10">
    <property type="entry name" value="Ganglioside GM2 activator"/>
    <property type="match status" value="1"/>
</dbReference>
<proteinExistence type="predicted"/>
<keyword evidence="4" id="KW-1185">Reference proteome</keyword>
<dbReference type="Pfam" id="PF06477">
    <property type="entry name" value="DUF1091"/>
    <property type="match status" value="1"/>
</dbReference>
<dbReference type="AlphaFoldDB" id="A0A9N9S066"/>
<dbReference type="InterPro" id="IPR010512">
    <property type="entry name" value="DUF1091"/>
</dbReference>